<evidence type="ECO:0000256" key="2">
    <source>
        <dbReference type="ARBA" id="ARBA00023043"/>
    </source>
</evidence>
<dbReference type="AlphaFoldDB" id="A0A7S3SML9"/>
<protein>
    <submittedName>
        <fullName evidence="5">Uncharacterized protein</fullName>
    </submittedName>
</protein>
<feature type="region of interest" description="Disordered" evidence="4">
    <location>
        <begin position="203"/>
        <end position="243"/>
    </location>
</feature>
<evidence type="ECO:0000256" key="1">
    <source>
        <dbReference type="ARBA" id="ARBA00022737"/>
    </source>
</evidence>
<feature type="compositionally biased region" description="Low complexity" evidence="4">
    <location>
        <begin position="230"/>
        <end position="243"/>
    </location>
</feature>
<organism evidence="5">
    <name type="scientific">Strombidinopsis acuminata</name>
    <dbReference type="NCBI Taxonomy" id="141414"/>
    <lineage>
        <taxon>Eukaryota</taxon>
        <taxon>Sar</taxon>
        <taxon>Alveolata</taxon>
        <taxon>Ciliophora</taxon>
        <taxon>Intramacronucleata</taxon>
        <taxon>Spirotrichea</taxon>
        <taxon>Choreotrichia</taxon>
        <taxon>Choreotrichida</taxon>
        <taxon>Strombidinopsidae</taxon>
        <taxon>Strombidinopsis</taxon>
    </lineage>
</organism>
<dbReference type="InterPro" id="IPR036770">
    <property type="entry name" value="Ankyrin_rpt-contain_sf"/>
</dbReference>
<feature type="repeat" description="ANK" evidence="3">
    <location>
        <begin position="109"/>
        <end position="141"/>
    </location>
</feature>
<evidence type="ECO:0000256" key="4">
    <source>
        <dbReference type="SAM" id="MobiDB-lite"/>
    </source>
</evidence>
<dbReference type="Pfam" id="PF12796">
    <property type="entry name" value="Ank_2"/>
    <property type="match status" value="1"/>
</dbReference>
<dbReference type="PROSITE" id="PS50297">
    <property type="entry name" value="ANK_REP_REGION"/>
    <property type="match status" value="3"/>
</dbReference>
<gene>
    <name evidence="5" type="ORF">SACU0126_LOCUS16060</name>
</gene>
<dbReference type="Gene3D" id="1.25.40.20">
    <property type="entry name" value="Ankyrin repeat-containing domain"/>
    <property type="match status" value="2"/>
</dbReference>
<dbReference type="InterPro" id="IPR002110">
    <property type="entry name" value="Ankyrin_rpt"/>
</dbReference>
<feature type="repeat" description="ANK" evidence="3">
    <location>
        <begin position="142"/>
        <end position="174"/>
    </location>
</feature>
<accession>A0A7S3SML9</accession>
<keyword evidence="2 3" id="KW-0040">ANK repeat</keyword>
<feature type="compositionally biased region" description="Low complexity" evidence="4">
    <location>
        <begin position="204"/>
        <end position="223"/>
    </location>
</feature>
<evidence type="ECO:0000313" key="5">
    <source>
        <dbReference type="EMBL" id="CAE0559134.1"/>
    </source>
</evidence>
<sequence length="354" mass="38350">MGNGSSAPADHPLHEARKGKWEEYFKKMKASRKWSVNDANPKNGWTALHFAARNGWPEVIKKLIKLGAETDTKDAKGKTPLMMAVGKKNWETSKCLMNHGADVNAQDINGETPLHMAVQAGTCDLLTALVGEGANVNAANFIGWTPLHKAALLHRADEAAVLVDLGANLLMRTSNGTLASDIAANCGCQKLGTFLKIRESNYASDSNRSGGLDSRDSSTLLRTLSKRTTESAPSPNVSMSKNMNMSMETYAALDGEDNNPALQKITEELDPIFESLNLKYLLPSAAMWCVQQGAERLEDVMEDEGCVDDLADLLNLPRLKRNKLVNRLTPESTMGLETRLGLAEGQEAGARVGA</sequence>
<feature type="repeat" description="ANK" evidence="3">
    <location>
        <begin position="43"/>
        <end position="75"/>
    </location>
</feature>
<dbReference type="SMART" id="SM00248">
    <property type="entry name" value="ANK"/>
    <property type="match status" value="4"/>
</dbReference>
<dbReference type="PANTHER" id="PTHR24171:SF9">
    <property type="entry name" value="ANKYRIN REPEAT DOMAIN-CONTAINING PROTEIN 39"/>
    <property type="match status" value="1"/>
</dbReference>
<proteinExistence type="predicted"/>
<dbReference type="PRINTS" id="PR01415">
    <property type="entry name" value="ANKYRIN"/>
</dbReference>
<reference evidence="5" key="1">
    <citation type="submission" date="2021-01" db="EMBL/GenBank/DDBJ databases">
        <authorList>
            <person name="Corre E."/>
            <person name="Pelletier E."/>
            <person name="Niang G."/>
            <person name="Scheremetjew M."/>
            <person name="Finn R."/>
            <person name="Kale V."/>
            <person name="Holt S."/>
            <person name="Cochrane G."/>
            <person name="Meng A."/>
            <person name="Brown T."/>
            <person name="Cohen L."/>
        </authorList>
    </citation>
    <scope>NUCLEOTIDE SEQUENCE</scope>
    <source>
        <strain evidence="5">SPMC142</strain>
    </source>
</reference>
<feature type="repeat" description="ANK" evidence="3">
    <location>
        <begin position="76"/>
        <end position="108"/>
    </location>
</feature>
<name>A0A7S3SML9_9SPIT</name>
<dbReference type="PANTHER" id="PTHR24171">
    <property type="entry name" value="ANKYRIN REPEAT DOMAIN-CONTAINING PROTEIN 39-RELATED"/>
    <property type="match status" value="1"/>
</dbReference>
<dbReference type="PROSITE" id="PS50088">
    <property type="entry name" value="ANK_REPEAT"/>
    <property type="match status" value="4"/>
</dbReference>
<evidence type="ECO:0000256" key="3">
    <source>
        <dbReference type="PROSITE-ProRule" id="PRU00023"/>
    </source>
</evidence>
<dbReference type="EMBL" id="HBIQ01050437">
    <property type="protein sequence ID" value="CAE0559134.1"/>
    <property type="molecule type" value="Transcribed_RNA"/>
</dbReference>
<dbReference type="SUPFAM" id="SSF48403">
    <property type="entry name" value="Ankyrin repeat"/>
    <property type="match status" value="1"/>
</dbReference>
<keyword evidence="1" id="KW-0677">Repeat</keyword>